<proteinExistence type="predicted"/>
<reference evidence="2" key="2">
    <citation type="submission" date="2020-09" db="EMBL/GenBank/DDBJ databases">
        <authorList>
            <person name="Sun Q."/>
            <person name="Ohkuma M."/>
        </authorList>
    </citation>
    <scope>NUCLEOTIDE SEQUENCE</scope>
    <source>
        <strain evidence="2">JCM 14359</strain>
    </source>
</reference>
<name>A0A830EDW3_9EURY</name>
<sequence>MRTEFASEERDSSEGRVESGGVTAPEAVADAVAFAAAQDRSTVRGIDLYRRDKFDGW</sequence>
<comment type="caution">
    <text evidence="2">The sequence shown here is derived from an EMBL/GenBank/DDBJ whole genome shotgun (WGS) entry which is preliminary data.</text>
</comment>
<feature type="compositionally biased region" description="Basic and acidic residues" evidence="1">
    <location>
        <begin position="1"/>
        <end position="17"/>
    </location>
</feature>
<dbReference type="RefSeq" id="WP_188786088.1">
    <property type="nucleotide sequence ID" value="NZ_BMOC01000003.1"/>
</dbReference>
<dbReference type="AlphaFoldDB" id="A0A830EDW3"/>
<evidence type="ECO:0000313" key="2">
    <source>
        <dbReference type="EMBL" id="GGJ00471.1"/>
    </source>
</evidence>
<protein>
    <recommendedName>
        <fullName evidence="4">SDR family oxidoreductase</fullName>
    </recommendedName>
</protein>
<organism evidence="2 3">
    <name type="scientific">Halobellus salinus</name>
    <dbReference type="NCBI Taxonomy" id="931585"/>
    <lineage>
        <taxon>Archaea</taxon>
        <taxon>Methanobacteriati</taxon>
        <taxon>Methanobacteriota</taxon>
        <taxon>Stenosarchaea group</taxon>
        <taxon>Halobacteria</taxon>
        <taxon>Halobacteriales</taxon>
        <taxon>Haloferacaceae</taxon>
        <taxon>Halobellus</taxon>
    </lineage>
</organism>
<keyword evidence="3" id="KW-1185">Reference proteome</keyword>
<reference evidence="2" key="1">
    <citation type="journal article" date="2014" name="Int. J. Syst. Evol. Microbiol.">
        <title>Complete genome sequence of Corynebacterium casei LMG S-19264T (=DSM 44701T), isolated from a smear-ripened cheese.</title>
        <authorList>
            <consortium name="US DOE Joint Genome Institute (JGI-PGF)"/>
            <person name="Walter F."/>
            <person name="Albersmeier A."/>
            <person name="Kalinowski J."/>
            <person name="Ruckert C."/>
        </authorList>
    </citation>
    <scope>NUCLEOTIDE SEQUENCE</scope>
    <source>
        <strain evidence="2">JCM 14359</strain>
    </source>
</reference>
<evidence type="ECO:0008006" key="4">
    <source>
        <dbReference type="Google" id="ProtNLM"/>
    </source>
</evidence>
<dbReference type="EMBL" id="BMOC01000003">
    <property type="protein sequence ID" value="GGJ00471.1"/>
    <property type="molecule type" value="Genomic_DNA"/>
</dbReference>
<evidence type="ECO:0000256" key="1">
    <source>
        <dbReference type="SAM" id="MobiDB-lite"/>
    </source>
</evidence>
<dbReference type="Proteomes" id="UP000653099">
    <property type="component" value="Unassembled WGS sequence"/>
</dbReference>
<feature type="region of interest" description="Disordered" evidence="1">
    <location>
        <begin position="1"/>
        <end position="23"/>
    </location>
</feature>
<gene>
    <name evidence="2" type="ORF">GCM10008995_07890</name>
</gene>
<accession>A0A830EDW3</accession>
<evidence type="ECO:0000313" key="3">
    <source>
        <dbReference type="Proteomes" id="UP000653099"/>
    </source>
</evidence>